<sequence length="158" mass="15860">GMAAGPAAPPPPGPRPPPPPLQQLAPVVIALAQGPGQAPRLSVALEPDQLGRVEIRIQRDAGGDAAAIQVLAERPETLALLQRDARELDRALGQAGVTVAEGGMRFDLAGGDQAGNGQAGGEPGARRQGGGQHPAMPPEAAPAATRRGLALSLLDIAV</sequence>
<keyword evidence="4" id="KW-1185">Reference proteome</keyword>
<feature type="compositionally biased region" description="Gly residues" evidence="1">
    <location>
        <begin position="112"/>
        <end position="132"/>
    </location>
</feature>
<keyword evidence="3" id="KW-0966">Cell projection</keyword>
<keyword evidence="3" id="KW-0969">Cilium</keyword>
<dbReference type="Gene3D" id="3.30.750.140">
    <property type="match status" value="1"/>
</dbReference>
<protein>
    <submittedName>
        <fullName evidence="3">Flagellar hook-length control protein FliK</fullName>
    </submittedName>
</protein>
<dbReference type="AlphaFoldDB" id="A0A4R5Q8A6"/>
<evidence type="ECO:0000313" key="4">
    <source>
        <dbReference type="Proteomes" id="UP000295096"/>
    </source>
</evidence>
<dbReference type="Proteomes" id="UP000295096">
    <property type="component" value="Unassembled WGS sequence"/>
</dbReference>
<evidence type="ECO:0000313" key="3">
    <source>
        <dbReference type="EMBL" id="TDH58688.1"/>
    </source>
</evidence>
<feature type="compositionally biased region" description="Pro residues" evidence="1">
    <location>
        <begin position="7"/>
        <end position="21"/>
    </location>
</feature>
<dbReference type="Pfam" id="PF02120">
    <property type="entry name" value="Flg_hook"/>
    <property type="match status" value="1"/>
</dbReference>
<comment type="caution">
    <text evidence="3">The sequence shown here is derived from an EMBL/GenBank/DDBJ whole genome shotgun (WGS) entry which is preliminary data.</text>
</comment>
<accession>A0A4R5Q8A6</accession>
<reference evidence="3 4" key="1">
    <citation type="journal article" date="2016" name="J. Microbiol.">
        <title>Dankookia rubra gen. nov., sp. nov., an alphaproteobacterium isolated from sediment of a shallow stream.</title>
        <authorList>
            <person name="Kim W.H."/>
            <person name="Kim D.H."/>
            <person name="Kang K."/>
            <person name="Ahn T.Y."/>
        </authorList>
    </citation>
    <scope>NUCLEOTIDE SEQUENCE [LARGE SCALE GENOMIC DNA]</scope>
    <source>
        <strain evidence="3 4">JCM30602</strain>
    </source>
</reference>
<evidence type="ECO:0000256" key="1">
    <source>
        <dbReference type="SAM" id="MobiDB-lite"/>
    </source>
</evidence>
<gene>
    <name evidence="3" type="ORF">E2C06_31180</name>
</gene>
<dbReference type="OrthoDB" id="7203912at2"/>
<proteinExistence type="predicted"/>
<dbReference type="InterPro" id="IPR021136">
    <property type="entry name" value="Flagellar_hook_control-like_C"/>
</dbReference>
<feature type="region of interest" description="Disordered" evidence="1">
    <location>
        <begin position="108"/>
        <end position="144"/>
    </location>
</feature>
<feature type="domain" description="Flagellar hook-length control protein-like C-terminal" evidence="2">
    <location>
        <begin position="37"/>
        <end position="101"/>
    </location>
</feature>
<name>A0A4R5Q8A6_9PROT</name>
<evidence type="ECO:0000259" key="2">
    <source>
        <dbReference type="Pfam" id="PF02120"/>
    </source>
</evidence>
<feature type="non-terminal residue" evidence="3">
    <location>
        <position position="1"/>
    </location>
</feature>
<keyword evidence="3" id="KW-0282">Flagellum</keyword>
<feature type="region of interest" description="Disordered" evidence="1">
    <location>
        <begin position="1"/>
        <end position="22"/>
    </location>
</feature>
<dbReference type="RefSeq" id="WP_133292474.1">
    <property type="nucleotide sequence ID" value="NZ_SMSJ01000101.1"/>
</dbReference>
<dbReference type="InterPro" id="IPR038610">
    <property type="entry name" value="FliK-like_C_sf"/>
</dbReference>
<dbReference type="EMBL" id="SMSJ01000101">
    <property type="protein sequence ID" value="TDH58688.1"/>
    <property type="molecule type" value="Genomic_DNA"/>
</dbReference>
<organism evidence="3 4">
    <name type="scientific">Dankookia rubra</name>
    <dbReference type="NCBI Taxonomy" id="1442381"/>
    <lineage>
        <taxon>Bacteria</taxon>
        <taxon>Pseudomonadati</taxon>
        <taxon>Pseudomonadota</taxon>
        <taxon>Alphaproteobacteria</taxon>
        <taxon>Acetobacterales</taxon>
        <taxon>Roseomonadaceae</taxon>
        <taxon>Dankookia</taxon>
    </lineage>
</organism>